<feature type="domain" description="Arb2-like" evidence="14">
    <location>
        <begin position="475"/>
        <end position="739"/>
    </location>
</feature>
<protein>
    <recommendedName>
        <fullName evidence="3 11">Histone deacetylase</fullName>
        <ecNumber evidence="3 11">3.5.1.98</ecNumber>
    </recommendedName>
</protein>
<dbReference type="RefSeq" id="XP_016232095.1">
    <property type="nucleotide sequence ID" value="XM_016383472.1"/>
</dbReference>
<reference evidence="15 16" key="1">
    <citation type="submission" date="2015-01" db="EMBL/GenBank/DDBJ databases">
        <title>The Genome Sequence of Exophiala spinifera CBS89968.</title>
        <authorList>
            <consortium name="The Broad Institute Genomics Platform"/>
            <person name="Cuomo C."/>
            <person name="de Hoog S."/>
            <person name="Gorbushina A."/>
            <person name="Stielow B."/>
            <person name="Teixiera M."/>
            <person name="Abouelleil A."/>
            <person name="Chapman S.B."/>
            <person name="Priest M."/>
            <person name="Young S.K."/>
            <person name="Wortman J."/>
            <person name="Nusbaum C."/>
            <person name="Birren B."/>
        </authorList>
    </citation>
    <scope>NUCLEOTIDE SEQUENCE [LARGE SCALE GENOMIC DNA]</scope>
    <source>
        <strain evidence="15 16">CBS 89968</strain>
    </source>
</reference>
<evidence type="ECO:0000256" key="8">
    <source>
        <dbReference type="ARBA" id="ARBA00023163"/>
    </source>
</evidence>
<dbReference type="InterPro" id="IPR037138">
    <property type="entry name" value="His_deacetylse_dom_sf"/>
</dbReference>
<proteinExistence type="inferred from homology"/>
<keyword evidence="4 11" id="KW-0678">Repressor</keyword>
<dbReference type="PANTHER" id="PTHR10625:SF5">
    <property type="entry name" value="HISTONE DEACETYLASE"/>
    <property type="match status" value="1"/>
</dbReference>
<dbReference type="Proteomes" id="UP000053328">
    <property type="component" value="Unassembled WGS sequence"/>
</dbReference>
<dbReference type="InterPro" id="IPR019154">
    <property type="entry name" value="Arb2-like_domain"/>
</dbReference>
<dbReference type="PANTHER" id="PTHR10625">
    <property type="entry name" value="HISTONE DEACETYLASE HDAC1-RELATED"/>
    <property type="match status" value="1"/>
</dbReference>
<dbReference type="ESTHER" id="9euro-a0a0d2bkw0">
    <property type="family name" value="Arb2_domain"/>
</dbReference>
<feature type="compositionally biased region" description="Low complexity" evidence="12">
    <location>
        <begin position="66"/>
        <end position="76"/>
    </location>
</feature>
<evidence type="ECO:0000256" key="6">
    <source>
        <dbReference type="ARBA" id="ARBA00022853"/>
    </source>
</evidence>
<comment type="subcellular location">
    <subcellularLocation>
        <location evidence="1 11">Nucleus</location>
    </subcellularLocation>
</comment>
<evidence type="ECO:0000256" key="7">
    <source>
        <dbReference type="ARBA" id="ARBA00023015"/>
    </source>
</evidence>
<dbReference type="GO" id="GO:0031078">
    <property type="term" value="F:histone H3K14 deacetylase activity, hydrolytic mechanism"/>
    <property type="evidence" value="ECO:0007669"/>
    <property type="project" value="UniProtKB-UniRule"/>
</dbReference>
<comment type="similarity">
    <text evidence="2 11">Belongs to the histone deacetylase family. HD type 2 subfamily.</text>
</comment>
<dbReference type="InterPro" id="IPR023696">
    <property type="entry name" value="Ureohydrolase_dom_sf"/>
</dbReference>
<feature type="region of interest" description="Disordered" evidence="12">
    <location>
        <begin position="790"/>
        <end position="818"/>
    </location>
</feature>
<dbReference type="InterPro" id="IPR017321">
    <property type="entry name" value="Hist_deAcase_II_yeast"/>
</dbReference>
<dbReference type="EMBL" id="KN847498">
    <property type="protein sequence ID" value="KIW11879.1"/>
    <property type="molecule type" value="Genomic_DNA"/>
</dbReference>
<evidence type="ECO:0000256" key="2">
    <source>
        <dbReference type="ARBA" id="ARBA00007738"/>
    </source>
</evidence>
<dbReference type="GO" id="GO:0000118">
    <property type="term" value="C:histone deacetylase complex"/>
    <property type="evidence" value="ECO:0007669"/>
    <property type="project" value="TreeGrafter"/>
</dbReference>
<evidence type="ECO:0000256" key="1">
    <source>
        <dbReference type="ARBA" id="ARBA00004123"/>
    </source>
</evidence>
<feature type="domain" description="Histone deacetylase" evidence="13">
    <location>
        <begin position="113"/>
        <end position="424"/>
    </location>
</feature>
<dbReference type="STRING" id="91928.A0A0D2BKW0"/>
<dbReference type="SUPFAM" id="SSF52768">
    <property type="entry name" value="Arginase/deacetylase"/>
    <property type="match status" value="1"/>
</dbReference>
<dbReference type="PRINTS" id="PR01270">
    <property type="entry name" value="HDASUPER"/>
</dbReference>
<dbReference type="FunFam" id="3.40.800.20:FF:000005">
    <property type="entry name" value="histone deacetylase 6"/>
    <property type="match status" value="1"/>
</dbReference>
<evidence type="ECO:0000256" key="12">
    <source>
        <dbReference type="SAM" id="MobiDB-lite"/>
    </source>
</evidence>
<evidence type="ECO:0000313" key="15">
    <source>
        <dbReference type="EMBL" id="KIW11879.1"/>
    </source>
</evidence>
<keyword evidence="5 11" id="KW-0378">Hydrolase</keyword>
<comment type="catalytic activity">
    <reaction evidence="10 11">
        <text>N(6)-acetyl-L-lysyl-[histone] + H2O = L-lysyl-[histone] + acetate</text>
        <dbReference type="Rhea" id="RHEA:58196"/>
        <dbReference type="Rhea" id="RHEA-COMP:9845"/>
        <dbReference type="Rhea" id="RHEA-COMP:11338"/>
        <dbReference type="ChEBI" id="CHEBI:15377"/>
        <dbReference type="ChEBI" id="CHEBI:29969"/>
        <dbReference type="ChEBI" id="CHEBI:30089"/>
        <dbReference type="ChEBI" id="CHEBI:61930"/>
        <dbReference type="EC" id="3.5.1.98"/>
    </reaction>
</comment>
<dbReference type="PIRSF" id="PIRSF037919">
    <property type="entry name" value="HDAC_II_yeast"/>
    <property type="match status" value="1"/>
</dbReference>
<keyword evidence="16" id="KW-1185">Reference proteome</keyword>
<dbReference type="InterPro" id="IPR000286">
    <property type="entry name" value="HDACs"/>
</dbReference>
<evidence type="ECO:0000313" key="16">
    <source>
        <dbReference type="Proteomes" id="UP000053328"/>
    </source>
</evidence>
<dbReference type="VEuPathDB" id="FungiDB:PV08_09152"/>
<dbReference type="AlphaFoldDB" id="A0A0D2BKW0"/>
<feature type="region of interest" description="Disordered" evidence="12">
    <location>
        <begin position="1"/>
        <end position="84"/>
    </location>
</feature>
<dbReference type="Gene3D" id="3.40.800.20">
    <property type="entry name" value="Histone deacetylase domain"/>
    <property type="match status" value="1"/>
</dbReference>
<name>A0A0D2BKW0_9EURO</name>
<dbReference type="InterPro" id="IPR023801">
    <property type="entry name" value="His_deacetylse_dom"/>
</dbReference>
<evidence type="ECO:0000256" key="5">
    <source>
        <dbReference type="ARBA" id="ARBA00022801"/>
    </source>
</evidence>
<evidence type="ECO:0000259" key="13">
    <source>
        <dbReference type="Pfam" id="PF00850"/>
    </source>
</evidence>
<comment type="function">
    <text evidence="11">Responsible for the deacetylation of lysine residues on the N-terminal part of the core histones (H2A, H2B, H3 and H4). Histone deacetylation gives a tag for epigenetic repression and plays an important role in transcriptional regulation, cell cycle progression and developmental events.</text>
</comment>
<keyword evidence="6 11" id="KW-0156">Chromatin regulator</keyword>
<dbReference type="GeneID" id="27336235"/>
<dbReference type="GO" id="GO:0040029">
    <property type="term" value="P:epigenetic regulation of gene expression"/>
    <property type="evidence" value="ECO:0007669"/>
    <property type="project" value="TreeGrafter"/>
</dbReference>
<evidence type="ECO:0000256" key="3">
    <source>
        <dbReference type="ARBA" id="ARBA00012111"/>
    </source>
</evidence>
<dbReference type="EC" id="3.5.1.98" evidence="3 11"/>
<evidence type="ECO:0000256" key="4">
    <source>
        <dbReference type="ARBA" id="ARBA00022491"/>
    </source>
</evidence>
<evidence type="ECO:0000256" key="9">
    <source>
        <dbReference type="ARBA" id="ARBA00023242"/>
    </source>
</evidence>
<feature type="region of interest" description="Disordered" evidence="12">
    <location>
        <begin position="738"/>
        <end position="764"/>
    </location>
</feature>
<dbReference type="Pfam" id="PF00850">
    <property type="entry name" value="Hist_deacetyl"/>
    <property type="match status" value="1"/>
</dbReference>
<organism evidence="15 16">
    <name type="scientific">Exophiala spinifera</name>
    <dbReference type="NCBI Taxonomy" id="91928"/>
    <lineage>
        <taxon>Eukaryota</taxon>
        <taxon>Fungi</taxon>
        <taxon>Dikarya</taxon>
        <taxon>Ascomycota</taxon>
        <taxon>Pezizomycotina</taxon>
        <taxon>Eurotiomycetes</taxon>
        <taxon>Chaetothyriomycetidae</taxon>
        <taxon>Chaetothyriales</taxon>
        <taxon>Herpotrichiellaceae</taxon>
        <taxon>Exophiala</taxon>
    </lineage>
</organism>
<feature type="compositionally biased region" description="Low complexity" evidence="12">
    <location>
        <begin position="792"/>
        <end position="802"/>
    </location>
</feature>
<keyword evidence="7 11" id="KW-0805">Transcription regulation</keyword>
<dbReference type="HOGENOM" id="CLU_007727_4_0_1"/>
<dbReference type="OrthoDB" id="424012at2759"/>
<evidence type="ECO:0000259" key="14">
    <source>
        <dbReference type="Pfam" id="PF09757"/>
    </source>
</evidence>
<feature type="compositionally biased region" description="Acidic residues" evidence="12">
    <location>
        <begin position="742"/>
        <end position="759"/>
    </location>
</feature>
<evidence type="ECO:0000256" key="11">
    <source>
        <dbReference type="PIRNR" id="PIRNR037919"/>
    </source>
</evidence>
<evidence type="ECO:0000256" key="10">
    <source>
        <dbReference type="ARBA" id="ARBA00048287"/>
    </source>
</evidence>
<keyword evidence="8 11" id="KW-0804">Transcription</keyword>
<dbReference type="Pfam" id="PF09757">
    <property type="entry name" value="Arb2-like"/>
    <property type="match status" value="1"/>
</dbReference>
<gene>
    <name evidence="15" type="ORF">PV08_09152</name>
</gene>
<keyword evidence="9 11" id="KW-0539">Nucleus</keyword>
<sequence>MTNLPPTGYGGPPSDRSSFPKPIPKLEEPVQIFGDTSMRDTPDMSGDINNRLKIETSDEEDDDSMLSDTSSESDTTPQIQRGLPISQLPTGLCYDERMRYHAEVAATSGENVHPEDPRRIYYIYKELCEAGLVDDKRYPPLVDTPLLRIDAREATRDECLLIHTEKHYDFVKSTAEMSDEQLIDLSDEQNMDSIYFNALSYFSSKLSAGAAIETCKAVMTRKVKNAIAVIRPPGHHAEVDRTMGFCLFNNVCIASKVCQGDFGEDCRKILIVDWDVHHGNGCQKAFYQDPNILYISLHVHMDGRFYPSGDEGDMYHCGEGPGLGKNVNIPWPTKGMGDGDYMYAFQNVVMPIATEFDPDFVIVASGFDAAAGDELGGCYVTPPCYAHMTHMLMSLAKGKIAVCLEGGYNFHAISKSALAVTRVLMGEPPDRLQATAASKNGIDTVSQVRNVQSKYWRSIYPKGKSLGSIANTILRFADIIRQWQAQHLYDKYKLTQLHIFRDNISKSFDQQVLATPNYENKKRLLMIFHDAPDLLGHNNGLSTQQQLHETWLVDGAQHYIKWAVNHGFAVIDINVPQHITINDEDMPEYHQTDVEYASMTTDVARKEGEKLAQYLWENYVEPWDFPGGIVLMGAGTAFHALAKLVSENENVYPSLLGIVGFISTNPIRPISNPASHWVSQWYRDNSLVFVSHVHSLWKKEKAPSRKYGKLVRSEAEVLNVMMKMHEDDVTEWIKEKVREAADSDEESVETESESGDTIDDPIATGAADGAAAVGGAASVTGSLVDGAGGLAAGSLSQGATAGQRFSTATGDVYMSTER</sequence>
<accession>A0A0D2BKW0</accession>